<reference evidence="3 4" key="1">
    <citation type="submission" date="2024-03" db="EMBL/GenBank/DDBJ databases">
        <title>The genome assembly and annotation of the cricket Gryllus longicercus Weissman &amp; Gray.</title>
        <authorList>
            <person name="Szrajer S."/>
            <person name="Gray D."/>
            <person name="Ylla G."/>
        </authorList>
    </citation>
    <scope>NUCLEOTIDE SEQUENCE [LARGE SCALE GENOMIC DNA]</scope>
    <source>
        <strain evidence="3">DAG 2021-001</strain>
        <tissue evidence="3">Whole body minus gut</tissue>
    </source>
</reference>
<keyword evidence="1" id="KW-0503">Monooxygenase</keyword>
<accession>A0AAN9WAP3</accession>
<dbReference type="EMBL" id="JAZDUA010000051">
    <property type="protein sequence ID" value="KAK7870819.1"/>
    <property type="molecule type" value="Genomic_DNA"/>
</dbReference>
<dbReference type="SUPFAM" id="SSF48264">
    <property type="entry name" value="Cytochrome P450"/>
    <property type="match status" value="1"/>
</dbReference>
<dbReference type="GO" id="GO:0016705">
    <property type="term" value="F:oxidoreductase activity, acting on paired donors, with incorporation or reduction of molecular oxygen"/>
    <property type="evidence" value="ECO:0007669"/>
    <property type="project" value="InterPro"/>
</dbReference>
<keyword evidence="2" id="KW-1133">Transmembrane helix</keyword>
<dbReference type="GO" id="GO:0004497">
    <property type="term" value="F:monooxygenase activity"/>
    <property type="evidence" value="ECO:0007669"/>
    <property type="project" value="UniProtKB-KW"/>
</dbReference>
<keyword evidence="4" id="KW-1185">Reference proteome</keyword>
<sequence>METSGDIKRALRPLRWLWSWVEAALGAPVALWALARRRARLVYWGSKFQGPFALPIIGNALDVYSQDFTVVHTLVTNLLAKFQPLGRIYIGPLLSIVSSRPQDNEWILSDYKYLSKSFFYNKLLEPWLGTGLLLSSGK</sequence>
<dbReference type="Gene3D" id="1.10.630.10">
    <property type="entry name" value="Cytochrome P450"/>
    <property type="match status" value="1"/>
</dbReference>
<name>A0AAN9WAP3_9ORTH</name>
<organism evidence="3 4">
    <name type="scientific">Gryllus longicercus</name>
    <dbReference type="NCBI Taxonomy" id="2509291"/>
    <lineage>
        <taxon>Eukaryota</taxon>
        <taxon>Metazoa</taxon>
        <taxon>Ecdysozoa</taxon>
        <taxon>Arthropoda</taxon>
        <taxon>Hexapoda</taxon>
        <taxon>Insecta</taxon>
        <taxon>Pterygota</taxon>
        <taxon>Neoptera</taxon>
        <taxon>Polyneoptera</taxon>
        <taxon>Orthoptera</taxon>
        <taxon>Ensifera</taxon>
        <taxon>Gryllidea</taxon>
        <taxon>Grylloidea</taxon>
        <taxon>Gryllidae</taxon>
        <taxon>Gryllinae</taxon>
        <taxon>Gryllus</taxon>
    </lineage>
</organism>
<dbReference type="GO" id="GO:0020037">
    <property type="term" value="F:heme binding"/>
    <property type="evidence" value="ECO:0007669"/>
    <property type="project" value="InterPro"/>
</dbReference>
<dbReference type="AlphaFoldDB" id="A0AAN9WAP3"/>
<comment type="caution">
    <text evidence="3">The sequence shown here is derived from an EMBL/GenBank/DDBJ whole genome shotgun (WGS) entry which is preliminary data.</text>
</comment>
<gene>
    <name evidence="3" type="ORF">R5R35_014408</name>
</gene>
<feature type="transmembrane region" description="Helical" evidence="2">
    <location>
        <begin position="16"/>
        <end position="35"/>
    </location>
</feature>
<proteinExistence type="predicted"/>
<dbReference type="InterPro" id="IPR036396">
    <property type="entry name" value="Cyt_P450_sf"/>
</dbReference>
<evidence type="ECO:0000256" key="1">
    <source>
        <dbReference type="ARBA" id="ARBA00023033"/>
    </source>
</evidence>
<evidence type="ECO:0008006" key="5">
    <source>
        <dbReference type="Google" id="ProtNLM"/>
    </source>
</evidence>
<keyword evidence="2" id="KW-0472">Membrane</keyword>
<evidence type="ECO:0000256" key="2">
    <source>
        <dbReference type="SAM" id="Phobius"/>
    </source>
</evidence>
<dbReference type="Proteomes" id="UP001378592">
    <property type="component" value="Unassembled WGS sequence"/>
</dbReference>
<evidence type="ECO:0000313" key="3">
    <source>
        <dbReference type="EMBL" id="KAK7870819.1"/>
    </source>
</evidence>
<evidence type="ECO:0000313" key="4">
    <source>
        <dbReference type="Proteomes" id="UP001378592"/>
    </source>
</evidence>
<protein>
    <recommendedName>
        <fullName evidence="5">Cytochrome P450</fullName>
    </recommendedName>
</protein>
<keyword evidence="1" id="KW-0560">Oxidoreductase</keyword>
<keyword evidence="2" id="KW-0812">Transmembrane</keyword>
<dbReference type="GO" id="GO:0005506">
    <property type="term" value="F:iron ion binding"/>
    <property type="evidence" value="ECO:0007669"/>
    <property type="project" value="InterPro"/>
</dbReference>